<dbReference type="OrthoDB" id="2011802at2759"/>
<dbReference type="GO" id="GO:0006812">
    <property type="term" value="P:monoatomic cation transport"/>
    <property type="evidence" value="ECO:0007669"/>
    <property type="project" value="InterPro"/>
</dbReference>
<accession>A0A7I8KRF2</accession>
<dbReference type="Proteomes" id="UP000663760">
    <property type="component" value="Chromosome 8"/>
</dbReference>
<dbReference type="GO" id="GO:0005216">
    <property type="term" value="F:monoatomic ion channel activity"/>
    <property type="evidence" value="ECO:0007669"/>
    <property type="project" value="InterPro"/>
</dbReference>
<name>A0A7I8KRF2_SPIIN</name>
<dbReference type="PANTHER" id="PTHR35484">
    <property type="entry name" value="OUTER ENVELOPE PORE PROTEIN 37, CHLOROPLASTIC"/>
    <property type="match status" value="1"/>
</dbReference>
<protein>
    <submittedName>
        <fullName evidence="2">Uncharacterized protein</fullName>
    </submittedName>
</protein>
<feature type="region of interest" description="Disordered" evidence="1">
    <location>
        <begin position="1"/>
        <end position="41"/>
    </location>
</feature>
<gene>
    <name evidence="2" type="ORF">SI8410_08011075</name>
</gene>
<sequence length="339" mass="38388">MGPPPPPPPPPLTALPSPPETPEAALPQQSPGDGGFSFPRPTVRVTSEYDSDSQVFFHRVSCRLVDSLAKLRISFMNNRDGEISCPMLRLDLGKRLSLDYDVEAKNALLRGSFDVGKNLQLQAYRDLKEKRGEVTMTTTLVQPSYKLALASAAPFVGLPRARFEFPLGEVSVEEREDDQARTALSMNGILKGEILSGVCTAQYEDTNLKERYSDKNLKLRYCFKDEQMTFIPEISLPYNAVSMTFKRQFSPSDKLSYCYHFHSNDFNAVYKRTIGENVKLKVGYDSEVRLGWASLWVGDEDGKTKVAPMKMKVQLMVQAPQDDFLNPLFMFRVKKRWDF</sequence>
<proteinExistence type="predicted"/>
<feature type="compositionally biased region" description="Pro residues" evidence="1">
    <location>
        <begin position="1"/>
        <end position="21"/>
    </location>
</feature>
<dbReference type="AlphaFoldDB" id="A0A7I8KRF2"/>
<dbReference type="PANTHER" id="PTHR35484:SF2">
    <property type="entry name" value="OUTER ENVELOPE PORE PROTEIN 37, CHLOROPLASTIC"/>
    <property type="match status" value="1"/>
</dbReference>
<dbReference type="EMBL" id="LR746271">
    <property type="protein sequence ID" value="CAA7400397.1"/>
    <property type="molecule type" value="Genomic_DNA"/>
</dbReference>
<evidence type="ECO:0000313" key="3">
    <source>
        <dbReference type="Proteomes" id="UP000663760"/>
    </source>
</evidence>
<dbReference type="InterPro" id="IPR038951">
    <property type="entry name" value="OEP37-like"/>
</dbReference>
<dbReference type="GO" id="GO:0009707">
    <property type="term" value="C:chloroplast outer membrane"/>
    <property type="evidence" value="ECO:0007669"/>
    <property type="project" value="TreeGrafter"/>
</dbReference>
<evidence type="ECO:0000313" key="2">
    <source>
        <dbReference type="EMBL" id="CAA7400397.1"/>
    </source>
</evidence>
<reference evidence="2" key="1">
    <citation type="submission" date="2020-02" db="EMBL/GenBank/DDBJ databases">
        <authorList>
            <person name="Scholz U."/>
            <person name="Mascher M."/>
            <person name="Fiebig A."/>
        </authorList>
    </citation>
    <scope>NUCLEOTIDE SEQUENCE</scope>
</reference>
<keyword evidence="3" id="KW-1185">Reference proteome</keyword>
<organism evidence="2 3">
    <name type="scientific">Spirodela intermedia</name>
    <name type="common">Intermediate duckweed</name>
    <dbReference type="NCBI Taxonomy" id="51605"/>
    <lineage>
        <taxon>Eukaryota</taxon>
        <taxon>Viridiplantae</taxon>
        <taxon>Streptophyta</taxon>
        <taxon>Embryophyta</taxon>
        <taxon>Tracheophyta</taxon>
        <taxon>Spermatophyta</taxon>
        <taxon>Magnoliopsida</taxon>
        <taxon>Liliopsida</taxon>
        <taxon>Araceae</taxon>
        <taxon>Lemnoideae</taxon>
        <taxon>Spirodela</taxon>
    </lineage>
</organism>
<evidence type="ECO:0000256" key="1">
    <source>
        <dbReference type="SAM" id="MobiDB-lite"/>
    </source>
</evidence>